<dbReference type="InterPro" id="IPR013324">
    <property type="entry name" value="RNA_pol_sigma_r3/r4-like"/>
</dbReference>
<feature type="coiled-coil region" evidence="6">
    <location>
        <begin position="238"/>
        <end position="273"/>
    </location>
</feature>
<dbReference type="GO" id="GO:0003677">
    <property type="term" value="F:DNA binding"/>
    <property type="evidence" value="ECO:0007669"/>
    <property type="project" value="UniProtKB-KW"/>
</dbReference>
<keyword evidence="10" id="KW-1185">Reference proteome</keyword>
<proteinExistence type="inferred from homology"/>
<dbReference type="SUPFAM" id="SSF88659">
    <property type="entry name" value="Sigma3 and sigma4 domains of RNA polymerase sigma factors"/>
    <property type="match status" value="2"/>
</dbReference>
<dbReference type="InterPro" id="IPR013325">
    <property type="entry name" value="RNA_pol_sigma_r2"/>
</dbReference>
<keyword evidence="1 5" id="KW-0805">Transcription regulation</keyword>
<keyword evidence="3 5" id="KW-0238">DNA-binding</keyword>
<organism evidence="9 10">
    <name type="scientific">Oceanivirga miroungae</name>
    <dbReference type="NCBI Taxonomy" id="1130046"/>
    <lineage>
        <taxon>Bacteria</taxon>
        <taxon>Fusobacteriati</taxon>
        <taxon>Fusobacteriota</taxon>
        <taxon>Fusobacteriia</taxon>
        <taxon>Fusobacteriales</taxon>
        <taxon>Leptotrichiaceae</taxon>
        <taxon>Oceanivirga</taxon>
    </lineage>
</organism>
<evidence type="ECO:0000313" key="9">
    <source>
        <dbReference type="EMBL" id="VWL85439.1"/>
    </source>
</evidence>
<dbReference type="NCBIfam" id="TIGR02937">
    <property type="entry name" value="sigma70-ECF"/>
    <property type="match status" value="1"/>
</dbReference>
<dbReference type="Gene3D" id="1.10.601.10">
    <property type="entry name" value="RNA Polymerase Primary Sigma Factor"/>
    <property type="match status" value="1"/>
</dbReference>
<keyword evidence="2 5" id="KW-0731">Sigma factor</keyword>
<evidence type="ECO:0000256" key="6">
    <source>
        <dbReference type="SAM" id="Coils"/>
    </source>
</evidence>
<feature type="domain" description="RNA polymerase sigma-70" evidence="8">
    <location>
        <begin position="237"/>
        <end position="263"/>
    </location>
</feature>
<dbReference type="SUPFAM" id="SSF88946">
    <property type="entry name" value="Sigma2 domain of RNA polymerase sigma factors"/>
    <property type="match status" value="1"/>
</dbReference>
<dbReference type="PANTHER" id="PTHR30603">
    <property type="entry name" value="RNA POLYMERASE SIGMA FACTOR RPO"/>
    <property type="match status" value="1"/>
</dbReference>
<evidence type="ECO:0000256" key="3">
    <source>
        <dbReference type="ARBA" id="ARBA00023125"/>
    </source>
</evidence>
<reference evidence="9 10" key="1">
    <citation type="submission" date="2019-10" db="EMBL/GenBank/DDBJ databases">
        <authorList>
            <person name="Blom J."/>
        </authorList>
    </citation>
    <scope>NUCLEOTIDE SEQUENCE [LARGE SCALE GENOMIC DNA]</scope>
    <source>
        <strain evidence="9 10">ES3154-GLU</strain>
    </source>
</reference>
<keyword evidence="4 5" id="KW-0804">Transcription</keyword>
<dbReference type="Pfam" id="PF04545">
    <property type="entry name" value="Sigma70_r4"/>
    <property type="match status" value="1"/>
</dbReference>
<dbReference type="PIRSF" id="PIRSF000770">
    <property type="entry name" value="RNA_pol_sigma-SigE/K"/>
    <property type="match status" value="1"/>
</dbReference>
<evidence type="ECO:0000256" key="5">
    <source>
        <dbReference type="RuleBase" id="RU362124"/>
    </source>
</evidence>
<dbReference type="Gene3D" id="1.10.10.10">
    <property type="entry name" value="Winged helix-like DNA-binding domain superfamily/Winged helix DNA-binding domain"/>
    <property type="match status" value="2"/>
</dbReference>
<dbReference type="InterPro" id="IPR050239">
    <property type="entry name" value="Sigma-70_RNA_pol_init_factors"/>
</dbReference>
<dbReference type="AlphaFoldDB" id="A0A6I8M6C4"/>
<dbReference type="GO" id="GO:0016987">
    <property type="term" value="F:sigma factor activity"/>
    <property type="evidence" value="ECO:0007669"/>
    <property type="project" value="UniProtKB-KW"/>
</dbReference>
<dbReference type="Proteomes" id="UP000419017">
    <property type="component" value="Unassembled WGS sequence"/>
</dbReference>
<accession>A0A6I8M6C4</accession>
<keyword evidence="9" id="KW-0966">Cell projection</keyword>
<dbReference type="InterPro" id="IPR000943">
    <property type="entry name" value="RNA_pol_sigma70"/>
</dbReference>
<dbReference type="InterPro" id="IPR036388">
    <property type="entry name" value="WH-like_DNA-bd_sf"/>
</dbReference>
<dbReference type="RefSeq" id="WP_156683435.1">
    <property type="nucleotide sequence ID" value="NZ_CABWIB010000001.1"/>
</dbReference>
<comment type="function">
    <text evidence="5">Sigma factors are initiation factors that promote the attachment of RNA polymerase to specific initiation sites and are then released.</text>
</comment>
<gene>
    <name evidence="9" type="ORF">OMES3154_00724</name>
</gene>
<protein>
    <recommendedName>
        <fullName evidence="5">RNA polymerase sigma factor</fullName>
    </recommendedName>
</protein>
<dbReference type="PANTHER" id="PTHR30603:SF47">
    <property type="entry name" value="RNA POLYMERASE SIGMA FACTOR SIGD, CHLOROPLASTIC"/>
    <property type="match status" value="1"/>
</dbReference>
<dbReference type="EMBL" id="CABWIB010000001">
    <property type="protein sequence ID" value="VWL85439.1"/>
    <property type="molecule type" value="Genomic_DNA"/>
</dbReference>
<dbReference type="PROSITE" id="PS00715">
    <property type="entry name" value="SIGMA70_1"/>
    <property type="match status" value="1"/>
</dbReference>
<comment type="similarity">
    <text evidence="5">Belongs to the sigma-70 factor family.</text>
</comment>
<dbReference type="PROSITE" id="PS00716">
    <property type="entry name" value="SIGMA70_2"/>
    <property type="match status" value="1"/>
</dbReference>
<keyword evidence="9" id="KW-0282">Flagellum</keyword>
<dbReference type="InterPro" id="IPR007627">
    <property type="entry name" value="RNA_pol_sigma70_r2"/>
</dbReference>
<dbReference type="InterPro" id="IPR007630">
    <property type="entry name" value="RNA_pol_sigma70_r4"/>
</dbReference>
<dbReference type="PRINTS" id="PR00046">
    <property type="entry name" value="SIGMA70FCT"/>
</dbReference>
<dbReference type="GO" id="GO:0006352">
    <property type="term" value="P:DNA-templated transcription initiation"/>
    <property type="evidence" value="ECO:0007669"/>
    <property type="project" value="InterPro"/>
</dbReference>
<keyword evidence="9" id="KW-0969">Cilium</keyword>
<keyword evidence="6" id="KW-0175">Coiled coil</keyword>
<dbReference type="Pfam" id="PF04542">
    <property type="entry name" value="Sigma70_r2"/>
    <property type="match status" value="1"/>
</dbReference>
<sequence>MQEKNETNLISLYLTDLKEYNLLSKEEEFELIEKIKNDNDEEAKNKLVMSNLRLVISVAKKSLGNGLSLIDLISEGNIGLLKAIDKFDLEKGLRFSTYAVWWIRQSIKKAIINTGRDIRIPSYKHEQLAKMNKIINNYIGEYGESPSVTYIAREMNIKTSKVVILMNEFQDVISYNEVIGDNIFLEDVIGEDDDIEENIIKKEQLDEMNRLFDSILTEREREILVLRFGINNNKQHTLKEIGEKLDVTRERVRQIEKKAIEKLKNEFENKKEKDFEMLF</sequence>
<evidence type="ECO:0000256" key="2">
    <source>
        <dbReference type="ARBA" id="ARBA00023082"/>
    </source>
</evidence>
<feature type="domain" description="RNA polymerase sigma-70" evidence="7">
    <location>
        <begin position="71"/>
        <end position="84"/>
    </location>
</feature>
<evidence type="ECO:0000256" key="1">
    <source>
        <dbReference type="ARBA" id="ARBA00023015"/>
    </source>
</evidence>
<evidence type="ECO:0000259" key="7">
    <source>
        <dbReference type="PROSITE" id="PS00715"/>
    </source>
</evidence>
<dbReference type="InterPro" id="IPR014284">
    <property type="entry name" value="RNA_pol_sigma-70_dom"/>
</dbReference>
<name>A0A6I8M6C4_9FUSO</name>
<evidence type="ECO:0000313" key="10">
    <source>
        <dbReference type="Proteomes" id="UP000419017"/>
    </source>
</evidence>
<evidence type="ECO:0000259" key="8">
    <source>
        <dbReference type="PROSITE" id="PS00716"/>
    </source>
</evidence>
<dbReference type="CDD" id="cd06171">
    <property type="entry name" value="Sigma70_r4"/>
    <property type="match status" value="1"/>
</dbReference>
<evidence type="ECO:0000256" key="4">
    <source>
        <dbReference type="ARBA" id="ARBA00023163"/>
    </source>
</evidence>